<sequence length="220" mass="25257">MKRWSVIVGLLAILGTAVVPNALAAETGIRILPTYVDEVITSECNLRELVQKLDFVLEKRKDGNDTWYELVSRRLTSKNSEPSNYFRIELKNCMLQSAQKKTTYFHERGQQIKKEVTYKFILFYENMIFDVDRNEDGSINTLPVIEVTASITLLWRVDNLEDQLFHTLGPVTLEGGVEIASKGRGEYGSYSRLYPKRPSDIFYLEILISPNAINGQRLRD</sequence>
<evidence type="ECO:0008006" key="4">
    <source>
        <dbReference type="Google" id="ProtNLM"/>
    </source>
</evidence>
<accession>A0A7T5UPW1</accession>
<evidence type="ECO:0000313" key="2">
    <source>
        <dbReference type="EMBL" id="QQG45289.1"/>
    </source>
</evidence>
<proteinExistence type="predicted"/>
<dbReference type="Proteomes" id="UP000595618">
    <property type="component" value="Chromosome"/>
</dbReference>
<dbReference type="EMBL" id="CP066690">
    <property type="protein sequence ID" value="QQG45289.1"/>
    <property type="molecule type" value="Genomic_DNA"/>
</dbReference>
<keyword evidence="1" id="KW-0732">Signal</keyword>
<reference evidence="2 3" key="1">
    <citation type="submission" date="2020-07" db="EMBL/GenBank/DDBJ databases">
        <title>Huge and variable diversity of episymbiotic CPR bacteria and DPANN archaea in groundwater ecosystems.</title>
        <authorList>
            <person name="He C.Y."/>
            <person name="Keren R."/>
            <person name="Whittaker M."/>
            <person name="Farag I.F."/>
            <person name="Doudna J."/>
            <person name="Cate J.H.D."/>
            <person name="Banfield J.F."/>
        </authorList>
    </citation>
    <scope>NUCLEOTIDE SEQUENCE [LARGE SCALE GENOMIC DNA]</scope>
    <source>
        <strain evidence="2">NC_groundwater_541_Ag_S-0.1um_46_50</strain>
    </source>
</reference>
<organism evidence="2 3">
    <name type="scientific">Candidatus Sungiibacteriota bacterium</name>
    <dbReference type="NCBI Taxonomy" id="2750080"/>
    <lineage>
        <taxon>Bacteria</taxon>
        <taxon>Candidatus Sungiibacteriota</taxon>
    </lineage>
</organism>
<name>A0A7T5UPW1_9BACT</name>
<evidence type="ECO:0000256" key="1">
    <source>
        <dbReference type="SAM" id="SignalP"/>
    </source>
</evidence>
<feature type="signal peptide" evidence="1">
    <location>
        <begin position="1"/>
        <end position="24"/>
    </location>
</feature>
<dbReference type="AlphaFoldDB" id="A0A7T5UPW1"/>
<feature type="chain" id="PRO_5032412643" description="Peptidylprolyl isomerase" evidence="1">
    <location>
        <begin position="25"/>
        <end position="220"/>
    </location>
</feature>
<protein>
    <recommendedName>
        <fullName evidence="4">Peptidylprolyl isomerase</fullName>
    </recommendedName>
</protein>
<evidence type="ECO:0000313" key="3">
    <source>
        <dbReference type="Proteomes" id="UP000595618"/>
    </source>
</evidence>
<gene>
    <name evidence="2" type="ORF">HYW89_04820</name>
</gene>